<dbReference type="Proteomes" id="UP000621266">
    <property type="component" value="Unassembled WGS sequence"/>
</dbReference>
<evidence type="ECO:0000313" key="3">
    <source>
        <dbReference type="Proteomes" id="UP000621266"/>
    </source>
</evidence>
<gene>
    <name evidence="2" type="ORF">GCU69_32065</name>
</gene>
<dbReference type="EMBL" id="WHPN01000429">
    <property type="protein sequence ID" value="KAF4405085.1"/>
    <property type="molecule type" value="Genomic_DNA"/>
</dbReference>
<keyword evidence="3" id="KW-1185">Reference proteome</keyword>
<accession>A0ABQ7F9A7</accession>
<reference evidence="2 3" key="1">
    <citation type="submission" date="2019-10" db="EMBL/GenBank/DDBJ databases">
        <title>Streptomyces tenebrisbrunneis sp.nov., an endogenous actinomycete isolated from of Lycium ruthenicum.</title>
        <authorList>
            <person name="Ma L."/>
        </authorList>
    </citation>
    <scope>NUCLEOTIDE SEQUENCE [LARGE SCALE GENOMIC DNA]</scope>
    <source>
        <strain evidence="2 3">TRM 66187</strain>
    </source>
</reference>
<organism evidence="2 3">
    <name type="scientific">Streptomyces lycii</name>
    <dbReference type="NCBI Taxonomy" id="2654337"/>
    <lineage>
        <taxon>Bacteria</taxon>
        <taxon>Bacillati</taxon>
        <taxon>Actinomycetota</taxon>
        <taxon>Actinomycetes</taxon>
        <taxon>Kitasatosporales</taxon>
        <taxon>Streptomycetaceae</taxon>
        <taxon>Streptomyces</taxon>
    </lineage>
</organism>
<protein>
    <submittedName>
        <fullName evidence="2">Uncharacterized protein</fullName>
    </submittedName>
</protein>
<keyword evidence="1" id="KW-0812">Transmembrane</keyword>
<keyword evidence="1" id="KW-1133">Transmembrane helix</keyword>
<name>A0ABQ7F9A7_9ACTN</name>
<feature type="transmembrane region" description="Helical" evidence="1">
    <location>
        <begin position="148"/>
        <end position="164"/>
    </location>
</feature>
<proteinExistence type="predicted"/>
<evidence type="ECO:0000313" key="2">
    <source>
        <dbReference type="EMBL" id="KAF4405085.1"/>
    </source>
</evidence>
<comment type="caution">
    <text evidence="2">The sequence shown here is derived from an EMBL/GenBank/DDBJ whole genome shotgun (WGS) entry which is preliminary data.</text>
</comment>
<keyword evidence="1" id="KW-0472">Membrane</keyword>
<feature type="transmembrane region" description="Helical" evidence="1">
    <location>
        <begin position="170"/>
        <end position="192"/>
    </location>
</feature>
<dbReference type="RefSeq" id="WP_156207932.1">
    <property type="nucleotide sequence ID" value="NZ_WHPN01000429.1"/>
</dbReference>
<sequence>MGLRRQLGELGQHIDQDERHLADLSMRAAAAGDLTYTTDVRSPSVWRLAKFAYVAEQYGYRYAGLDPDLGSSNTPLFIFRRLPDAGERSRRVRQDYPDALTGGRLPGLRSLGGRLVPTPEARQEVKLLHARIKVDYAAAVGREPLTKWFLGIPAAILLMLVVNGEVDARGLLVGAGLALGLVLLLVASRWFLLVRQKAYQRLLHKESAQQGNRPVR</sequence>
<evidence type="ECO:0000256" key="1">
    <source>
        <dbReference type="SAM" id="Phobius"/>
    </source>
</evidence>